<dbReference type="InterPro" id="IPR027417">
    <property type="entry name" value="P-loop_NTPase"/>
</dbReference>
<sequence>MNSFDIDDTITKLSQISSQRAKVFSGHQINSISELLYYFPRKHLDRTNITLIRDVTRGNKFNIVGTVETFGERSTRYKKIFQVIVTDGTGLIALTWFNSIRFIKKLFKKGDTIAVHGKVEWYKGLTINHPEFDRLDHDDNPSNTGAIIPIYPLTIELRSAGIEQRLIRKTILEALNSVSSVNDMFNDLFIRSNNLCGLDESLKQIHYPDSIEKLNQAIYRLKFDEHFLLQIFMAMIKKNIKSEKTKALKDVGPYFKSIRNTLSFELTKAQKRVIREIHSDMKKNVCMNRLLQGDVGSGKTIVAILSTALAVGNNVQVALMVPTEILATQHYESFQKELSKARITCCSLIGKMNKKERKIIINNIEAGKISVVIGTHAIIQEDINFKNLGLVIIDEQHRFGVGQRNKLTEKGI</sequence>
<dbReference type="InterPro" id="IPR011545">
    <property type="entry name" value="DEAD/DEAH_box_helicase_dom"/>
</dbReference>
<keyword evidence="1" id="KW-0227">DNA damage</keyword>
<dbReference type="PROSITE" id="PS51192">
    <property type="entry name" value="HELICASE_ATP_BIND_1"/>
    <property type="match status" value="1"/>
</dbReference>
<keyword evidence="2" id="KW-0378">Hydrolase</keyword>
<protein>
    <recommendedName>
        <fullName evidence="6">Helicase ATP-binding domain-containing protein</fullName>
    </recommendedName>
</protein>
<evidence type="ECO:0000259" key="6">
    <source>
        <dbReference type="PROSITE" id="PS51192"/>
    </source>
</evidence>
<dbReference type="Pfam" id="PF17191">
    <property type="entry name" value="RecG_wedge"/>
    <property type="match status" value="1"/>
</dbReference>
<dbReference type="PANTHER" id="PTHR47964:SF1">
    <property type="entry name" value="ATP-DEPENDENT DNA HELICASE HOMOLOG RECG, CHLOROPLASTIC"/>
    <property type="match status" value="1"/>
</dbReference>
<feature type="domain" description="Helicase ATP-binding" evidence="6">
    <location>
        <begin position="280"/>
        <end position="412"/>
    </location>
</feature>
<keyword evidence="3" id="KW-0547">Nucleotide-binding</keyword>
<dbReference type="InterPro" id="IPR014001">
    <property type="entry name" value="Helicase_ATP-bd"/>
</dbReference>
<dbReference type="InterPro" id="IPR012340">
    <property type="entry name" value="NA-bd_OB-fold"/>
</dbReference>
<keyword evidence="3" id="KW-0067">ATP-binding</keyword>
<dbReference type="GO" id="GO:0003678">
    <property type="term" value="F:DNA helicase activity"/>
    <property type="evidence" value="ECO:0007669"/>
    <property type="project" value="TreeGrafter"/>
</dbReference>
<accession>A0A381UJ95</accession>
<feature type="non-terminal residue" evidence="7">
    <location>
        <position position="412"/>
    </location>
</feature>
<proteinExistence type="predicted"/>
<dbReference type="AlphaFoldDB" id="A0A381UJ95"/>
<dbReference type="SUPFAM" id="SSF50249">
    <property type="entry name" value="Nucleic acid-binding proteins"/>
    <property type="match status" value="1"/>
</dbReference>
<dbReference type="InterPro" id="IPR047112">
    <property type="entry name" value="RecG/Mfd"/>
</dbReference>
<dbReference type="SMART" id="SM00487">
    <property type="entry name" value="DEXDc"/>
    <property type="match status" value="1"/>
</dbReference>
<dbReference type="GO" id="GO:0016787">
    <property type="term" value="F:hydrolase activity"/>
    <property type="evidence" value="ECO:0007669"/>
    <property type="project" value="UniProtKB-KW"/>
</dbReference>
<keyword evidence="3" id="KW-0347">Helicase</keyword>
<evidence type="ECO:0000313" key="7">
    <source>
        <dbReference type="EMBL" id="SVA28252.1"/>
    </source>
</evidence>
<dbReference type="EMBL" id="UINC01006559">
    <property type="protein sequence ID" value="SVA28252.1"/>
    <property type="molecule type" value="Genomic_DNA"/>
</dbReference>
<dbReference type="GO" id="GO:0003677">
    <property type="term" value="F:DNA binding"/>
    <property type="evidence" value="ECO:0007669"/>
    <property type="project" value="UniProtKB-KW"/>
</dbReference>
<keyword evidence="4" id="KW-0238">DNA-binding</keyword>
<dbReference type="GO" id="GO:0006281">
    <property type="term" value="P:DNA repair"/>
    <property type="evidence" value="ECO:0007669"/>
    <property type="project" value="UniProtKB-KW"/>
</dbReference>
<name>A0A381UJ95_9ZZZZ</name>
<evidence type="ECO:0000256" key="1">
    <source>
        <dbReference type="ARBA" id="ARBA00022763"/>
    </source>
</evidence>
<dbReference type="GO" id="GO:0005524">
    <property type="term" value="F:ATP binding"/>
    <property type="evidence" value="ECO:0007669"/>
    <property type="project" value="InterPro"/>
</dbReference>
<dbReference type="Gene3D" id="2.40.50.140">
    <property type="entry name" value="Nucleic acid-binding proteins"/>
    <property type="match status" value="1"/>
</dbReference>
<gene>
    <name evidence="7" type="ORF">METZ01_LOCUS81106</name>
</gene>
<reference evidence="7" key="1">
    <citation type="submission" date="2018-05" db="EMBL/GenBank/DDBJ databases">
        <authorList>
            <person name="Lanie J.A."/>
            <person name="Ng W.-L."/>
            <person name="Kazmierczak K.M."/>
            <person name="Andrzejewski T.M."/>
            <person name="Davidsen T.M."/>
            <person name="Wayne K.J."/>
            <person name="Tettelin H."/>
            <person name="Glass J.I."/>
            <person name="Rusch D."/>
            <person name="Podicherti R."/>
            <person name="Tsui H.-C.T."/>
            <person name="Winkler M.E."/>
        </authorList>
    </citation>
    <scope>NUCLEOTIDE SEQUENCE</scope>
</reference>
<evidence type="ECO:0000256" key="5">
    <source>
        <dbReference type="ARBA" id="ARBA00023204"/>
    </source>
</evidence>
<dbReference type="PANTHER" id="PTHR47964">
    <property type="entry name" value="ATP-DEPENDENT DNA HELICASE HOMOLOG RECG, CHLOROPLASTIC"/>
    <property type="match status" value="1"/>
</dbReference>
<evidence type="ECO:0000256" key="2">
    <source>
        <dbReference type="ARBA" id="ARBA00022801"/>
    </source>
</evidence>
<dbReference type="Gene3D" id="3.40.50.300">
    <property type="entry name" value="P-loop containing nucleotide triphosphate hydrolases"/>
    <property type="match status" value="1"/>
</dbReference>
<dbReference type="CDD" id="cd04488">
    <property type="entry name" value="RecG_wedge_OBF"/>
    <property type="match status" value="1"/>
</dbReference>
<evidence type="ECO:0000256" key="4">
    <source>
        <dbReference type="ARBA" id="ARBA00023125"/>
    </source>
</evidence>
<keyword evidence="5" id="KW-0234">DNA repair</keyword>
<dbReference type="SUPFAM" id="SSF52540">
    <property type="entry name" value="P-loop containing nucleoside triphosphate hydrolases"/>
    <property type="match status" value="1"/>
</dbReference>
<evidence type="ECO:0000256" key="3">
    <source>
        <dbReference type="ARBA" id="ARBA00022806"/>
    </source>
</evidence>
<dbReference type="Pfam" id="PF00270">
    <property type="entry name" value="DEAD"/>
    <property type="match status" value="1"/>
</dbReference>
<organism evidence="7">
    <name type="scientific">marine metagenome</name>
    <dbReference type="NCBI Taxonomy" id="408172"/>
    <lineage>
        <taxon>unclassified sequences</taxon>
        <taxon>metagenomes</taxon>
        <taxon>ecological metagenomes</taxon>
    </lineage>
</organism>
<dbReference type="InterPro" id="IPR033454">
    <property type="entry name" value="RecG_wedge"/>
</dbReference>